<dbReference type="CDD" id="cd06170">
    <property type="entry name" value="LuxR_C_like"/>
    <property type="match status" value="1"/>
</dbReference>
<feature type="domain" description="Response regulatory" evidence="8">
    <location>
        <begin position="3"/>
        <end position="119"/>
    </location>
</feature>
<dbReference type="PANTHER" id="PTHR43214:SF42">
    <property type="entry name" value="TRANSCRIPTIONAL REGULATORY PROTEIN DESR"/>
    <property type="match status" value="1"/>
</dbReference>
<dbReference type="Gene3D" id="3.40.50.2300">
    <property type="match status" value="1"/>
</dbReference>
<evidence type="ECO:0000259" key="7">
    <source>
        <dbReference type="PROSITE" id="PS50043"/>
    </source>
</evidence>
<dbReference type="SMART" id="SM00448">
    <property type="entry name" value="REC"/>
    <property type="match status" value="1"/>
</dbReference>
<dbReference type="SUPFAM" id="SSF46894">
    <property type="entry name" value="C-terminal effector domain of the bipartite response regulators"/>
    <property type="match status" value="1"/>
</dbReference>
<protein>
    <submittedName>
        <fullName evidence="9 10">Response regulator</fullName>
    </submittedName>
</protein>
<comment type="caution">
    <text evidence="9">The sequence shown here is derived from an EMBL/GenBank/DDBJ whole genome shotgun (WGS) entry which is preliminary data.</text>
</comment>
<dbReference type="GO" id="GO:0006355">
    <property type="term" value="P:regulation of DNA-templated transcription"/>
    <property type="evidence" value="ECO:0007669"/>
    <property type="project" value="InterPro"/>
</dbReference>
<dbReference type="InterPro" id="IPR011006">
    <property type="entry name" value="CheY-like_superfamily"/>
</dbReference>
<dbReference type="SMART" id="SM00421">
    <property type="entry name" value="HTH_LUXR"/>
    <property type="match status" value="1"/>
</dbReference>
<dbReference type="Proteomes" id="UP000195208">
    <property type="component" value="Unassembled WGS sequence"/>
</dbReference>
<dbReference type="PRINTS" id="PR00038">
    <property type="entry name" value="HTHLUXR"/>
</dbReference>
<dbReference type="Proteomes" id="UP000646308">
    <property type="component" value="Unassembled WGS sequence"/>
</dbReference>
<evidence type="ECO:0000313" key="10">
    <source>
        <dbReference type="EMBL" id="OTW32202.1"/>
    </source>
</evidence>
<dbReference type="Pfam" id="PF00072">
    <property type="entry name" value="Response_reg"/>
    <property type="match status" value="1"/>
</dbReference>
<dbReference type="InterPro" id="IPR036388">
    <property type="entry name" value="WH-like_DNA-bd_sf"/>
</dbReference>
<dbReference type="InterPro" id="IPR001789">
    <property type="entry name" value="Sig_transdc_resp-reg_receiver"/>
</dbReference>
<sequence>MIKMIVAEDQKMLADAMKQLLELDEMIQVVAVALDGQDAWESVQLHQPDVILLDIEMPKMNGLEVLRRIREHQIDTKVIIVTTFKRPGYFEKAVANDVDAFVLKEQPIDDLLTTIHRALNDEKTYSSELMTRLFTQSNPLTHREQMILTEIGEGLSHKTIAEKLYLSEGTIRNYASIIIDKLEAENRFDAWKKAKELGWI</sequence>
<reference evidence="9" key="2">
    <citation type="submission" date="2019-11" db="EMBL/GenBank/DDBJ databases">
        <title>Whole genome comparisons of Staphylococcus agnetis isolates from cattle and chickens.</title>
        <authorList>
            <person name="Rhoads D."/>
            <person name="Shwani A."/>
            <person name="Adkins P."/>
            <person name="Calcutt M."/>
            <person name="Middleton J."/>
        </authorList>
    </citation>
    <scope>NUCLEOTIDE SEQUENCE</scope>
    <source>
        <strain evidence="9">1387</strain>
    </source>
</reference>
<evidence type="ECO:0000256" key="2">
    <source>
        <dbReference type="ARBA" id="ARBA00023012"/>
    </source>
</evidence>
<evidence type="ECO:0000313" key="12">
    <source>
        <dbReference type="Proteomes" id="UP000646308"/>
    </source>
</evidence>
<evidence type="ECO:0000256" key="5">
    <source>
        <dbReference type="ARBA" id="ARBA00023163"/>
    </source>
</evidence>
<organism evidence="9 12">
    <name type="scientific">Staphylococcus agnetis</name>
    <dbReference type="NCBI Taxonomy" id="985762"/>
    <lineage>
        <taxon>Bacteria</taxon>
        <taxon>Bacillati</taxon>
        <taxon>Bacillota</taxon>
        <taxon>Bacilli</taxon>
        <taxon>Bacillales</taxon>
        <taxon>Staphylococcaceae</taxon>
        <taxon>Staphylococcus</taxon>
    </lineage>
</organism>
<dbReference type="Gene3D" id="1.10.10.10">
    <property type="entry name" value="Winged helix-like DNA-binding domain superfamily/Winged helix DNA-binding domain"/>
    <property type="match status" value="1"/>
</dbReference>
<dbReference type="EMBL" id="NEFX01000001">
    <property type="protein sequence ID" value="OTW32202.1"/>
    <property type="molecule type" value="Genomic_DNA"/>
</dbReference>
<dbReference type="PROSITE" id="PS50110">
    <property type="entry name" value="RESPONSE_REGULATORY"/>
    <property type="match status" value="1"/>
</dbReference>
<dbReference type="InterPro" id="IPR016032">
    <property type="entry name" value="Sig_transdc_resp-reg_C-effctor"/>
</dbReference>
<dbReference type="GeneID" id="57691459"/>
<keyword evidence="2" id="KW-0902">Two-component regulatory system</keyword>
<evidence type="ECO:0000313" key="9">
    <source>
        <dbReference type="EMBL" id="NJI02471.1"/>
    </source>
</evidence>
<dbReference type="SUPFAM" id="SSF52172">
    <property type="entry name" value="CheY-like"/>
    <property type="match status" value="1"/>
</dbReference>
<accession>A0A242VKL7</accession>
<dbReference type="Pfam" id="PF00196">
    <property type="entry name" value="GerE"/>
    <property type="match status" value="1"/>
</dbReference>
<evidence type="ECO:0000256" key="3">
    <source>
        <dbReference type="ARBA" id="ARBA00023015"/>
    </source>
</evidence>
<dbReference type="CDD" id="cd19930">
    <property type="entry name" value="REC_DesR-like"/>
    <property type="match status" value="1"/>
</dbReference>
<evidence type="ECO:0000313" key="11">
    <source>
        <dbReference type="Proteomes" id="UP000195208"/>
    </source>
</evidence>
<dbReference type="GO" id="GO:0000160">
    <property type="term" value="P:phosphorelay signal transduction system"/>
    <property type="evidence" value="ECO:0007669"/>
    <property type="project" value="UniProtKB-KW"/>
</dbReference>
<dbReference type="RefSeq" id="WP_060550959.1">
    <property type="nucleotide sequence ID" value="NZ_CP009623.1"/>
</dbReference>
<dbReference type="OrthoDB" id="9780153at2"/>
<keyword evidence="1 6" id="KW-0597">Phosphoprotein</keyword>
<keyword evidence="3" id="KW-0805">Transcription regulation</keyword>
<evidence type="ECO:0000256" key="1">
    <source>
        <dbReference type="ARBA" id="ARBA00022553"/>
    </source>
</evidence>
<dbReference type="PROSITE" id="PS50043">
    <property type="entry name" value="HTH_LUXR_2"/>
    <property type="match status" value="1"/>
</dbReference>
<evidence type="ECO:0000256" key="4">
    <source>
        <dbReference type="ARBA" id="ARBA00023125"/>
    </source>
</evidence>
<evidence type="ECO:0000256" key="6">
    <source>
        <dbReference type="PROSITE-ProRule" id="PRU00169"/>
    </source>
</evidence>
<dbReference type="KEGG" id="sagq:EP23_02630"/>
<feature type="modified residue" description="4-aspartylphosphate" evidence="6">
    <location>
        <position position="54"/>
    </location>
</feature>
<dbReference type="AlphaFoldDB" id="A0A242VKL7"/>
<keyword evidence="11" id="KW-1185">Reference proteome</keyword>
<reference evidence="10 11" key="1">
    <citation type="submission" date="2017-04" db="EMBL/GenBank/DDBJ databases">
        <title>Staphylococcus agnetis, a potential pathogen in the broiler production.</title>
        <authorList>
            <person name="Poulsen L."/>
        </authorList>
    </citation>
    <scope>NUCLEOTIDE SEQUENCE [LARGE SCALE GENOMIC DNA]</scope>
    <source>
        <strain evidence="10 11">723_310714_2_2_spleen</strain>
    </source>
</reference>
<proteinExistence type="predicted"/>
<dbReference type="PANTHER" id="PTHR43214">
    <property type="entry name" value="TWO-COMPONENT RESPONSE REGULATOR"/>
    <property type="match status" value="1"/>
</dbReference>
<dbReference type="GO" id="GO:0003677">
    <property type="term" value="F:DNA binding"/>
    <property type="evidence" value="ECO:0007669"/>
    <property type="project" value="UniProtKB-KW"/>
</dbReference>
<dbReference type="InterPro" id="IPR039420">
    <property type="entry name" value="WalR-like"/>
</dbReference>
<evidence type="ECO:0000259" key="8">
    <source>
        <dbReference type="PROSITE" id="PS50110"/>
    </source>
</evidence>
<dbReference type="InterPro" id="IPR000792">
    <property type="entry name" value="Tscrpt_reg_LuxR_C"/>
</dbReference>
<name>A0A242VKL7_9STAP</name>
<dbReference type="EMBL" id="WMFL01000077">
    <property type="protein sequence ID" value="NJI02471.1"/>
    <property type="molecule type" value="Genomic_DNA"/>
</dbReference>
<keyword evidence="4 10" id="KW-0238">DNA-binding</keyword>
<feature type="domain" description="HTH luxR-type" evidence="7">
    <location>
        <begin position="133"/>
        <end position="198"/>
    </location>
</feature>
<gene>
    <name evidence="10" type="ORF">B9M88_00565</name>
    <name evidence="9" type="ORF">GLV84_06505</name>
</gene>
<keyword evidence="5" id="KW-0804">Transcription</keyword>